<feature type="compositionally biased region" description="Low complexity" evidence="1">
    <location>
        <begin position="364"/>
        <end position="376"/>
    </location>
</feature>
<evidence type="ECO:0008006" key="3">
    <source>
        <dbReference type="Google" id="ProtNLM"/>
    </source>
</evidence>
<dbReference type="EMBL" id="HBEG01050628">
    <property type="protein sequence ID" value="CAD8387161.1"/>
    <property type="molecule type" value="Transcribed_RNA"/>
</dbReference>
<feature type="region of interest" description="Disordered" evidence="1">
    <location>
        <begin position="363"/>
        <end position="387"/>
    </location>
</feature>
<reference evidence="2" key="1">
    <citation type="submission" date="2021-01" db="EMBL/GenBank/DDBJ databases">
        <authorList>
            <person name="Corre E."/>
            <person name="Pelletier E."/>
            <person name="Niang G."/>
            <person name="Scheremetjew M."/>
            <person name="Finn R."/>
            <person name="Kale V."/>
            <person name="Holt S."/>
            <person name="Cochrane G."/>
            <person name="Meng A."/>
            <person name="Brown T."/>
            <person name="Cohen L."/>
        </authorList>
    </citation>
    <scope>NUCLEOTIDE SEQUENCE</scope>
    <source>
        <strain evidence="2">Pbaha01</strain>
    </source>
</reference>
<proteinExistence type="predicted"/>
<feature type="region of interest" description="Disordered" evidence="1">
    <location>
        <begin position="503"/>
        <end position="561"/>
    </location>
</feature>
<dbReference type="AlphaFoldDB" id="A0A7S0BA91"/>
<evidence type="ECO:0000256" key="1">
    <source>
        <dbReference type="SAM" id="MobiDB-lite"/>
    </source>
</evidence>
<protein>
    <recommendedName>
        <fullName evidence="3">PA domain-containing protein</fullName>
    </recommendedName>
</protein>
<gene>
    <name evidence="2" type="ORF">PBAH0796_LOCUS30849</name>
</gene>
<evidence type="ECO:0000313" key="2">
    <source>
        <dbReference type="EMBL" id="CAD8387161.1"/>
    </source>
</evidence>
<organism evidence="2">
    <name type="scientific">Pyrodinium bahamense</name>
    <dbReference type="NCBI Taxonomy" id="73915"/>
    <lineage>
        <taxon>Eukaryota</taxon>
        <taxon>Sar</taxon>
        <taxon>Alveolata</taxon>
        <taxon>Dinophyceae</taxon>
        <taxon>Gonyaulacales</taxon>
        <taxon>Pyrocystaceae</taxon>
        <taxon>Pyrodinium</taxon>
    </lineage>
</organism>
<accession>A0A7S0BA91</accession>
<feature type="region of interest" description="Disordered" evidence="1">
    <location>
        <begin position="66"/>
        <end position="111"/>
    </location>
</feature>
<name>A0A7S0BA91_9DINO</name>
<sequence length="667" mass="66529">MAMEPQCGGTAAAAASATVGFGAEHCCAGVGTYASVGLNDAGFSATAAECCMAVLDGEGSSLCSTATGGLEEAEGAPPRAGDASETPTPPGHSVCWRSSGSRAVSHDSGRSRLRWAAELTGPEALRRRLFEEDEEEEEEEAGGAAVHRVSFGLSHRGGAYTSLVLDAYGKVASFHLQAAEDEDGAVLEQDANAAADNAKNDSELPAASQWAVPHACGPAPGVVVLIAAGGLRDPISRLRGRLTLWTEARSLDGPLTFVEANPCGTRPFSQDEVCGRVVLVRGSMEASCLKQVLHAGAGNAAGILIADDKGDELCRVSLPIWAGRLVVPTAFAPLSEGLALAQRLCRERGGGLRLAAVPVPRCAPKPASKPATSPTSGPEPVDAPQPPLAQVTAAPATAVAATSGALQTAEATPEVNGGAREAVTAAQGQPTMADHLATTLPAPSVPVPSPVVAVASAAEARHSAAVALPLPRRMQSQPPLRVLGSTAAAVGGGAALPLPARMQSQPPLPVHSSRASGSTVARGAGARAPSAQPGGGSCGTAVHAGPTTARQPRASAGLRGRDPARVACGAATPALVAMPPAPNASSAVAAAAPALVRELGRRPRCSAPPVLVSASSAANPAVSPPAVPASTTGGAMPLREAARPAAALQRPCPCSYGGRAARNSTLG</sequence>